<accession>A0AA37HVQ7</accession>
<evidence type="ECO:0000313" key="2">
    <source>
        <dbReference type="Proteomes" id="UP000887043"/>
    </source>
</evidence>
<dbReference type="RefSeq" id="WP_006282518.1">
    <property type="nucleotide sequence ID" value="NZ_BPTR01000001.1"/>
</dbReference>
<sequence>MTIWNHQQVQFLGNNGMKKVLCFLAFIILWQLEIYCQNNEDVFDEFGCVYTQVNDSTISYCTKKGKKHDVKLKQITFVDGENVLVDYLKKEYYKPGPGDDDYPYRAFFFILFDSRLKIKEVRGCVLPFNQYTESKKKRVKQYITGLQKTKNRWKKESIQKWYVYSFSFVTD</sequence>
<proteinExistence type="predicted"/>
<name>A0AA37HVQ7_SEGBR</name>
<protein>
    <submittedName>
        <fullName evidence="1">Uncharacterized protein</fullName>
    </submittedName>
</protein>
<comment type="caution">
    <text evidence="1">The sequence shown here is derived from an EMBL/GenBank/DDBJ whole genome shotgun (WGS) entry which is preliminary data.</text>
</comment>
<dbReference type="Proteomes" id="UP000887043">
    <property type="component" value="Unassembled WGS sequence"/>
</dbReference>
<gene>
    <name evidence="1" type="ORF">PRRU23_10610</name>
</gene>
<reference evidence="1" key="1">
    <citation type="submission" date="2021-08" db="EMBL/GenBank/DDBJ databases">
        <title>Prevotella lacticifex sp. nov., isolated from rumen of cow.</title>
        <authorList>
            <person name="Shinkai T."/>
            <person name="Ikeyama N."/>
            <person name="Kumagai M."/>
            <person name="Ohmori H."/>
            <person name="Sakamoto M."/>
            <person name="Ohkuma M."/>
            <person name="Mitsumori M."/>
        </authorList>
    </citation>
    <scope>NUCLEOTIDE SEQUENCE</scope>
    <source>
        <strain evidence="1">DSM 11371</strain>
    </source>
</reference>
<evidence type="ECO:0000313" key="1">
    <source>
        <dbReference type="EMBL" id="GJG27361.1"/>
    </source>
</evidence>
<dbReference type="AlphaFoldDB" id="A0AA37HVQ7"/>
<dbReference type="EMBL" id="BPTR01000001">
    <property type="protein sequence ID" value="GJG27361.1"/>
    <property type="molecule type" value="Genomic_DNA"/>
</dbReference>
<organism evidence="1 2">
    <name type="scientific">Segatella bryantii</name>
    <name type="common">Prevotella bryantii</name>
    <dbReference type="NCBI Taxonomy" id="77095"/>
    <lineage>
        <taxon>Bacteria</taxon>
        <taxon>Pseudomonadati</taxon>
        <taxon>Bacteroidota</taxon>
        <taxon>Bacteroidia</taxon>
        <taxon>Bacteroidales</taxon>
        <taxon>Prevotellaceae</taxon>
        <taxon>Segatella</taxon>
    </lineage>
</organism>